<dbReference type="PANTHER" id="PTHR48090:SF3">
    <property type="entry name" value="UNDECAPRENYL-PHOSPHATE 4-DEOXY-4-FORMAMIDO-L-ARABINOSE TRANSFERASE"/>
    <property type="match status" value="1"/>
</dbReference>
<feature type="transmembrane region" description="Helical" evidence="8">
    <location>
        <begin position="289"/>
        <end position="310"/>
    </location>
</feature>
<organism evidence="10">
    <name type="scientific">Desulfobacca acetoxidans</name>
    <dbReference type="NCBI Taxonomy" id="60893"/>
    <lineage>
        <taxon>Bacteria</taxon>
        <taxon>Pseudomonadati</taxon>
        <taxon>Thermodesulfobacteriota</taxon>
        <taxon>Desulfobaccia</taxon>
        <taxon>Desulfobaccales</taxon>
        <taxon>Desulfobaccaceae</taxon>
        <taxon>Desulfobacca</taxon>
    </lineage>
</organism>
<keyword evidence="4 8" id="KW-0812">Transmembrane</keyword>
<feature type="domain" description="Glycosyltransferase 2-like" evidence="9">
    <location>
        <begin position="27"/>
        <end position="189"/>
    </location>
</feature>
<evidence type="ECO:0000256" key="6">
    <source>
        <dbReference type="ARBA" id="ARBA00022989"/>
    </source>
</evidence>
<protein>
    <submittedName>
        <fullName evidence="10">Glycosyltransferase</fullName>
    </submittedName>
</protein>
<evidence type="ECO:0000256" key="1">
    <source>
        <dbReference type="ARBA" id="ARBA00022475"/>
    </source>
</evidence>
<dbReference type="Pfam" id="PF00535">
    <property type="entry name" value="Glycos_transf_2"/>
    <property type="match status" value="1"/>
</dbReference>
<keyword evidence="2" id="KW-0328">Glycosyltransferase</keyword>
<dbReference type="AlphaFoldDB" id="A0A7V4LCX6"/>
<gene>
    <name evidence="10" type="ORF">ENT08_07180</name>
</gene>
<name>A0A7V4LCX6_9BACT</name>
<reference evidence="10" key="1">
    <citation type="journal article" date="2020" name="mSystems">
        <title>Genome- and Community-Level Interaction Insights into Carbon Utilization and Element Cycling Functions of Hydrothermarchaeota in Hydrothermal Sediment.</title>
        <authorList>
            <person name="Zhou Z."/>
            <person name="Liu Y."/>
            <person name="Xu W."/>
            <person name="Pan J."/>
            <person name="Luo Z.H."/>
            <person name="Li M."/>
        </authorList>
    </citation>
    <scope>NUCLEOTIDE SEQUENCE [LARGE SCALE GENOMIC DNA]</scope>
    <source>
        <strain evidence="10">SpSt-548</strain>
    </source>
</reference>
<dbReference type="InterPro" id="IPR050256">
    <property type="entry name" value="Glycosyltransferase_2"/>
</dbReference>
<keyword evidence="5" id="KW-0448">Lipopolysaccharide biosynthesis</keyword>
<dbReference type="GO" id="GO:0009103">
    <property type="term" value="P:lipopolysaccharide biosynthetic process"/>
    <property type="evidence" value="ECO:0007669"/>
    <property type="project" value="UniProtKB-KW"/>
</dbReference>
<dbReference type="CDD" id="cd04187">
    <property type="entry name" value="DPM1_like_bac"/>
    <property type="match status" value="1"/>
</dbReference>
<dbReference type="PANTHER" id="PTHR48090">
    <property type="entry name" value="UNDECAPRENYL-PHOSPHATE 4-DEOXY-4-FORMAMIDO-L-ARABINOSE TRANSFERASE-RELATED"/>
    <property type="match status" value="1"/>
</dbReference>
<evidence type="ECO:0000313" key="10">
    <source>
        <dbReference type="EMBL" id="HGS05505.1"/>
    </source>
</evidence>
<evidence type="ECO:0000256" key="8">
    <source>
        <dbReference type="SAM" id="Phobius"/>
    </source>
</evidence>
<evidence type="ECO:0000256" key="4">
    <source>
        <dbReference type="ARBA" id="ARBA00022692"/>
    </source>
</evidence>
<dbReference type="GO" id="GO:0005886">
    <property type="term" value="C:plasma membrane"/>
    <property type="evidence" value="ECO:0007669"/>
    <property type="project" value="TreeGrafter"/>
</dbReference>
<keyword evidence="3 10" id="KW-0808">Transferase</keyword>
<keyword evidence="1" id="KW-1003">Cell membrane</keyword>
<sequence length="338" mass="37648">MVTRRTLIPWPPAAEPAPAEAPSCEVSVVIPVFNEEKSLPALHAGLHQVLSGMGRTFEIIYVDDGSSDGSLQVLQGLAAADPRVMVVQLRRNFGQTAAISAGMDHARGEAVVCLDADLQNDPADIPRLLAKLEEGYDLVSGWRRHRRDHWLWRTTPSRLANWLISWVVDFKLHDIGCTQKAYRRELLQHIHLYGQMHRFIPALALMVGARVAEIPVNHHPRRFGRSKYGLGRTLSVLLDLITVKFLGSFANNPIKFFGGFGLSLIGGSVLTGLLMLYQKWTASQSLIQTPLLLLSAMLFILGFVCLLLGLTAELLIRTYHESQGKPTYVVRRIYRSSP</sequence>
<dbReference type="Gene3D" id="3.90.550.10">
    <property type="entry name" value="Spore Coat Polysaccharide Biosynthesis Protein SpsA, Chain A"/>
    <property type="match status" value="1"/>
</dbReference>
<evidence type="ECO:0000256" key="5">
    <source>
        <dbReference type="ARBA" id="ARBA00022985"/>
    </source>
</evidence>
<feature type="transmembrane region" description="Helical" evidence="8">
    <location>
        <begin position="256"/>
        <end position="277"/>
    </location>
</feature>
<evidence type="ECO:0000256" key="3">
    <source>
        <dbReference type="ARBA" id="ARBA00022679"/>
    </source>
</evidence>
<accession>A0A7V4LCX6</accession>
<proteinExistence type="predicted"/>
<dbReference type="GO" id="GO:0099621">
    <property type="term" value="F:undecaprenyl-phosphate 4-deoxy-4-formamido-L-arabinose transferase activity"/>
    <property type="evidence" value="ECO:0007669"/>
    <property type="project" value="TreeGrafter"/>
</dbReference>
<comment type="caution">
    <text evidence="10">The sequence shown here is derived from an EMBL/GenBank/DDBJ whole genome shotgun (WGS) entry which is preliminary data.</text>
</comment>
<keyword evidence="7 8" id="KW-0472">Membrane</keyword>
<evidence type="ECO:0000256" key="7">
    <source>
        <dbReference type="ARBA" id="ARBA00023136"/>
    </source>
</evidence>
<dbReference type="InterPro" id="IPR029044">
    <property type="entry name" value="Nucleotide-diphossugar_trans"/>
</dbReference>
<dbReference type="EMBL" id="DSXI01000419">
    <property type="protein sequence ID" value="HGS05505.1"/>
    <property type="molecule type" value="Genomic_DNA"/>
</dbReference>
<dbReference type="InterPro" id="IPR001173">
    <property type="entry name" value="Glyco_trans_2-like"/>
</dbReference>
<dbReference type="SUPFAM" id="SSF53448">
    <property type="entry name" value="Nucleotide-diphospho-sugar transferases"/>
    <property type="match status" value="1"/>
</dbReference>
<evidence type="ECO:0000259" key="9">
    <source>
        <dbReference type="Pfam" id="PF00535"/>
    </source>
</evidence>
<keyword evidence="6 8" id="KW-1133">Transmembrane helix</keyword>
<evidence type="ECO:0000256" key="2">
    <source>
        <dbReference type="ARBA" id="ARBA00022676"/>
    </source>
</evidence>